<dbReference type="Pfam" id="PF24924">
    <property type="entry name" value="DUF7745"/>
    <property type="match status" value="1"/>
</dbReference>
<name>A0A9D5GZW8_PEA</name>
<proteinExistence type="predicted"/>
<comment type="caution">
    <text evidence="2">The sequence shown here is derived from an EMBL/GenBank/DDBJ whole genome shotgun (WGS) entry which is preliminary data.</text>
</comment>
<sequence length="244" mass="28170">MGMGHKVKPRDLAMTLGISPKDLLSHYNEDRDIQGLKRSYLEGVARRMDGEKAGLLYAFIFWAVKNLEVDPMPALLADVYYTMSICHSREKGSLSYCIPLLYQWFASHLYRDIYLIETKDNHAWAQKVASLNEGLILWYLKKIDARGINISYGSFPNVPLIGSKGCINYNHVLALRQMGHPIWERPKEDEIKEFIMHGGKTSYREMLRKVTRAWEKVHVKDNKPKGRTLHPRSLTPLGLRKRSV</sequence>
<organism evidence="2 3">
    <name type="scientific">Pisum sativum</name>
    <name type="common">Garden pea</name>
    <name type="synonym">Lathyrus oleraceus</name>
    <dbReference type="NCBI Taxonomy" id="3888"/>
    <lineage>
        <taxon>Eukaryota</taxon>
        <taxon>Viridiplantae</taxon>
        <taxon>Streptophyta</taxon>
        <taxon>Embryophyta</taxon>
        <taxon>Tracheophyta</taxon>
        <taxon>Spermatophyta</taxon>
        <taxon>Magnoliopsida</taxon>
        <taxon>eudicotyledons</taxon>
        <taxon>Gunneridae</taxon>
        <taxon>Pentapetalae</taxon>
        <taxon>rosids</taxon>
        <taxon>fabids</taxon>
        <taxon>Fabales</taxon>
        <taxon>Fabaceae</taxon>
        <taxon>Papilionoideae</taxon>
        <taxon>50 kb inversion clade</taxon>
        <taxon>NPAAA clade</taxon>
        <taxon>Hologalegina</taxon>
        <taxon>IRL clade</taxon>
        <taxon>Fabeae</taxon>
        <taxon>Lathyrus</taxon>
    </lineage>
</organism>
<dbReference type="Proteomes" id="UP001058974">
    <property type="component" value="Chromosome 1"/>
</dbReference>
<reference evidence="2 3" key="1">
    <citation type="journal article" date="2022" name="Nat. Genet.">
        <title>Improved pea reference genome and pan-genome highlight genomic features and evolutionary characteristics.</title>
        <authorList>
            <person name="Yang T."/>
            <person name="Liu R."/>
            <person name="Luo Y."/>
            <person name="Hu S."/>
            <person name="Wang D."/>
            <person name="Wang C."/>
            <person name="Pandey M.K."/>
            <person name="Ge S."/>
            <person name="Xu Q."/>
            <person name="Li N."/>
            <person name="Li G."/>
            <person name="Huang Y."/>
            <person name="Saxena R.K."/>
            <person name="Ji Y."/>
            <person name="Li M."/>
            <person name="Yan X."/>
            <person name="He Y."/>
            <person name="Liu Y."/>
            <person name="Wang X."/>
            <person name="Xiang C."/>
            <person name="Varshney R.K."/>
            <person name="Ding H."/>
            <person name="Gao S."/>
            <person name="Zong X."/>
        </authorList>
    </citation>
    <scope>NUCLEOTIDE SEQUENCE [LARGE SCALE GENOMIC DNA]</scope>
    <source>
        <strain evidence="2 3">cv. Zhongwan 6</strain>
    </source>
</reference>
<evidence type="ECO:0000259" key="1">
    <source>
        <dbReference type="Pfam" id="PF24924"/>
    </source>
</evidence>
<dbReference type="EMBL" id="JAMSHJ010000001">
    <property type="protein sequence ID" value="KAI5447256.1"/>
    <property type="molecule type" value="Genomic_DNA"/>
</dbReference>
<keyword evidence="3" id="KW-1185">Reference proteome</keyword>
<dbReference type="PANTHER" id="PTHR48154">
    <property type="entry name" value="PROTEIN, PUTATIVE-RELATED"/>
    <property type="match status" value="1"/>
</dbReference>
<dbReference type="Gramene" id="Psat01G0492700-T1">
    <property type="protein sequence ID" value="KAI5447256.1"/>
    <property type="gene ID" value="KIW84_014927"/>
</dbReference>
<protein>
    <recommendedName>
        <fullName evidence="1">DUF7745 domain-containing protein</fullName>
    </recommendedName>
</protein>
<feature type="domain" description="DUF7745" evidence="1">
    <location>
        <begin position="68"/>
        <end position="227"/>
    </location>
</feature>
<accession>A0A9D5GZW8</accession>
<evidence type="ECO:0000313" key="3">
    <source>
        <dbReference type="Proteomes" id="UP001058974"/>
    </source>
</evidence>
<evidence type="ECO:0000313" key="2">
    <source>
        <dbReference type="EMBL" id="KAI5447256.1"/>
    </source>
</evidence>
<gene>
    <name evidence="2" type="ORF">KIW84_014927</name>
</gene>
<dbReference type="PANTHER" id="PTHR48154:SF1">
    <property type="entry name" value="PROTEIN, PUTATIVE-RELATED"/>
    <property type="match status" value="1"/>
</dbReference>
<dbReference type="AlphaFoldDB" id="A0A9D5GZW8"/>
<dbReference type="InterPro" id="IPR056647">
    <property type="entry name" value="DUF7745"/>
</dbReference>